<dbReference type="Pfam" id="PF00078">
    <property type="entry name" value="RVT_1"/>
    <property type="match status" value="1"/>
</dbReference>
<name>A0AA36M8K6_CYLNA</name>
<dbReference type="PROSITE" id="PS00141">
    <property type="entry name" value="ASP_PROTEASE"/>
    <property type="match status" value="1"/>
</dbReference>
<evidence type="ECO:0000256" key="3">
    <source>
        <dbReference type="ARBA" id="ARBA00022695"/>
    </source>
</evidence>
<evidence type="ECO:0000256" key="4">
    <source>
        <dbReference type="ARBA" id="ARBA00022722"/>
    </source>
</evidence>
<dbReference type="GO" id="GO:0004190">
    <property type="term" value="F:aspartic-type endopeptidase activity"/>
    <property type="evidence" value="ECO:0007669"/>
    <property type="project" value="InterPro"/>
</dbReference>
<evidence type="ECO:0000259" key="9">
    <source>
        <dbReference type="PROSITE" id="PS50878"/>
    </source>
</evidence>
<keyword evidence="4" id="KW-0540">Nuclease</keyword>
<dbReference type="GO" id="GO:0003676">
    <property type="term" value="F:nucleic acid binding"/>
    <property type="evidence" value="ECO:0007669"/>
    <property type="project" value="InterPro"/>
</dbReference>
<keyword evidence="7" id="KW-0695">RNA-directed DNA polymerase</keyword>
<evidence type="ECO:0000256" key="8">
    <source>
        <dbReference type="SAM" id="MobiDB-lite"/>
    </source>
</evidence>
<dbReference type="GO" id="GO:0003964">
    <property type="term" value="F:RNA-directed DNA polymerase activity"/>
    <property type="evidence" value="ECO:0007669"/>
    <property type="project" value="UniProtKB-KW"/>
</dbReference>
<evidence type="ECO:0000313" key="12">
    <source>
        <dbReference type="Proteomes" id="UP001176961"/>
    </source>
</evidence>
<protein>
    <recommendedName>
        <fullName evidence="1">RNA-directed DNA polymerase</fullName>
        <ecNumber evidence="1">2.7.7.49</ecNumber>
    </recommendedName>
</protein>
<keyword evidence="2" id="KW-0808">Transferase</keyword>
<dbReference type="SUPFAM" id="SSF56672">
    <property type="entry name" value="DNA/RNA polymerases"/>
    <property type="match status" value="1"/>
</dbReference>
<dbReference type="FunFam" id="3.30.70.270:FF:000026">
    <property type="entry name" value="Transposon Ty3-G Gag-Pol polyprotein"/>
    <property type="match status" value="1"/>
</dbReference>
<proteinExistence type="predicted"/>
<dbReference type="InterPro" id="IPR041373">
    <property type="entry name" value="RT_RNaseH"/>
</dbReference>
<dbReference type="Pfam" id="PF00665">
    <property type="entry name" value="rve"/>
    <property type="match status" value="1"/>
</dbReference>
<dbReference type="Gene3D" id="3.10.20.370">
    <property type="match status" value="1"/>
</dbReference>
<dbReference type="GO" id="GO:0015074">
    <property type="term" value="P:DNA integration"/>
    <property type="evidence" value="ECO:0007669"/>
    <property type="project" value="InterPro"/>
</dbReference>
<dbReference type="EC" id="2.7.7.49" evidence="1"/>
<feature type="non-terminal residue" evidence="11">
    <location>
        <position position="1653"/>
    </location>
</feature>
<dbReference type="InterPro" id="IPR041588">
    <property type="entry name" value="Integrase_H2C2"/>
</dbReference>
<dbReference type="SUPFAM" id="SSF50630">
    <property type="entry name" value="Acid proteases"/>
    <property type="match status" value="1"/>
</dbReference>
<dbReference type="InterPro" id="IPR036397">
    <property type="entry name" value="RNaseH_sf"/>
</dbReference>
<keyword evidence="6" id="KW-0378">Hydrolase</keyword>
<evidence type="ECO:0000256" key="1">
    <source>
        <dbReference type="ARBA" id="ARBA00012493"/>
    </source>
</evidence>
<dbReference type="Proteomes" id="UP001176961">
    <property type="component" value="Unassembled WGS sequence"/>
</dbReference>
<feature type="region of interest" description="Disordered" evidence="8">
    <location>
        <begin position="1"/>
        <end position="22"/>
    </location>
</feature>
<dbReference type="GO" id="GO:0042575">
    <property type="term" value="C:DNA polymerase complex"/>
    <property type="evidence" value="ECO:0007669"/>
    <property type="project" value="UniProtKB-ARBA"/>
</dbReference>
<organism evidence="11 12">
    <name type="scientific">Cylicocyclus nassatus</name>
    <name type="common">Nematode worm</name>
    <dbReference type="NCBI Taxonomy" id="53992"/>
    <lineage>
        <taxon>Eukaryota</taxon>
        <taxon>Metazoa</taxon>
        <taxon>Ecdysozoa</taxon>
        <taxon>Nematoda</taxon>
        <taxon>Chromadorea</taxon>
        <taxon>Rhabditida</taxon>
        <taxon>Rhabditina</taxon>
        <taxon>Rhabditomorpha</taxon>
        <taxon>Strongyloidea</taxon>
        <taxon>Strongylidae</taxon>
        <taxon>Cylicocyclus</taxon>
    </lineage>
</organism>
<dbReference type="CDD" id="cd09274">
    <property type="entry name" value="RNase_HI_RT_Ty3"/>
    <property type="match status" value="1"/>
</dbReference>
<dbReference type="InterPro" id="IPR043502">
    <property type="entry name" value="DNA/RNA_pol_sf"/>
</dbReference>
<dbReference type="Gene3D" id="3.30.420.10">
    <property type="entry name" value="Ribonuclease H-like superfamily/Ribonuclease H"/>
    <property type="match status" value="1"/>
</dbReference>
<dbReference type="Gene3D" id="3.10.10.10">
    <property type="entry name" value="HIV Type 1 Reverse Transcriptase, subunit A, domain 1"/>
    <property type="match status" value="1"/>
</dbReference>
<evidence type="ECO:0000256" key="2">
    <source>
        <dbReference type="ARBA" id="ARBA00022679"/>
    </source>
</evidence>
<accession>A0AA36M8K6</accession>
<comment type="caution">
    <text evidence="11">The sequence shown here is derived from an EMBL/GenBank/DDBJ whole genome shotgun (WGS) entry which is preliminary data.</text>
</comment>
<dbReference type="PROSITE" id="PS50878">
    <property type="entry name" value="RT_POL"/>
    <property type="match status" value="1"/>
</dbReference>
<dbReference type="InterPro" id="IPR001969">
    <property type="entry name" value="Aspartic_peptidase_AS"/>
</dbReference>
<feature type="compositionally biased region" description="Low complexity" evidence="8">
    <location>
        <begin position="1622"/>
        <end position="1634"/>
    </location>
</feature>
<dbReference type="GO" id="GO:0004519">
    <property type="term" value="F:endonuclease activity"/>
    <property type="evidence" value="ECO:0007669"/>
    <property type="project" value="UniProtKB-KW"/>
</dbReference>
<dbReference type="InterPro" id="IPR050951">
    <property type="entry name" value="Retrovirus_Pol_polyprotein"/>
</dbReference>
<dbReference type="GO" id="GO:0006508">
    <property type="term" value="P:proteolysis"/>
    <property type="evidence" value="ECO:0007669"/>
    <property type="project" value="InterPro"/>
</dbReference>
<dbReference type="SUPFAM" id="SSF53098">
    <property type="entry name" value="Ribonuclease H-like"/>
    <property type="match status" value="1"/>
</dbReference>
<sequence>MSDSDSDCEPRDFSPQPHSSDMQVQMNLLRQEMGVLRDCLSSSLRMQTEILKQWEKEPEPYAPRHVVTFSDPLSASTPHHINHTSQPVGVQAYDHRAPEVHKTTTHPKPETCTGSGATGLKLDPCSNSVFLSGTKTNASCSSVSCSGGHLLSDSSILSGTSRVLTSLLQQSKLEPPVFSDSGSVSPEEWLRAVDSYKHDVGLSDAQVLSELPRFLRGEPGRWFQVLKPHLRNWSQFSELFQKAFLPFDNQERIWRNILDHVQAPDEPLPTFVAHMLCEFAKLKNPPPEQEQVEIICKHALEKYAVALYGTPVPSVADLLLRAHELHAALGHRDRNRPPPSLRKPAKSVFCYGCSLPGFTARTCPQCNSLDPQEEESGQGPSKEKAAAPGKLARGEAVSTRHPSPQELAKPLSNAPGVTFLGHIEDTTSTAFWNTPFCVTLKLKNHVVTATLDTGASLSAIQATYVEKDSDGKIKCTPWTAPPLRLADSARCDPIGVTWLPIWFQGQRFFHRFVILSQMASPVILGMDFMLRASVTIHIPSRTVSIGTQADQGGGVLADAPVPKETLCTLEGPDLSCPQGEASSISVKVGESSLNHDQKEKLQELLRDFQGLFAGRLGHTTLAEHRIETGDARPINLPPYRTSPLKKKLIEEQIQKMLEEGIIEPASGPWAAPVVIVPKASGEPRFCVDYRGLNQVTVKDRYPLPRVDESLDFLARGKFISTIDLARGYWQVGVEESSRPKTAFASHCGLFRFKVLPFGLCNSPATFQRLMNTVLAGLVYKCCAVYLDDVVIASPTFDQHLRDLREVFTRLESAGLSLKLGKCQFCLDELKFLGYRVSPEGIRPDLDKVKAVTEFSVPTDVRQVRQFLGLTSYYRRFISGYAKQAEPLFALTRQDSLFLWDESCQQAMDFLKERLTSAPILCFPDFERTFYLHTDACDLGLGAALMQKDETGKEVVVAYASRTLHKSEKPYSTTEKECLGVIWALEHFRPYIEGLPVTVYTDHSSLKWLMSRPNPSGRLARWCLRLQDFDIRIIHKPGARNQVPDALSRNPVQSDQGPTDLLPEHAVIAGLDLRAQPMVELTDKEHLRRLQHDDPALLNIFQKLENSQCTESEEDWETKFTVHEGLLYYREGRFSCSLHPLKELKLYAPESIRGSLLNYFHDHPTAGHLGITKTLARMRLRFFWPKMRKDVKTYVLSCPVCQLTKPSQKKPAGLLVPIHTSEPWEVVGVDFVGPLPRTASGNAYILVFVDYFSKWIEVCAVREATAQVAASKFQSEVFARHGAPKYLISDRGTPFMSELFNQVLTIVGSEHRLTTAYHPQTNATERVNRTLKTAIRAYVGDKHNTWDKYIPQICFALRTAPHESTGFSPAKMLYGRELATPVDLLTQPSTDGTDDPFLSPPQTLEQSLQETHDHARAALQTSHERKKHYYDLKRRPVTYQLGDLVRLKTHPRSDAVANLTAKLACVYAGPYRVVQRLSAVNYRLANMDGTDVGVVHVVNLQPFHTWTTSESQNKRRHSPSRSRQHESHSAVDEDNDDRPSGNLDDVGSSGDECSAPDEAVEEEPKLESQIISPESGLVDLSQPLADMFDGDTDVPLPSNYNLRSRADTAPMLDADIDFTTGLGPDSSAAGSDPSDVPQSNAYDLRPVLCVDTTA</sequence>
<dbReference type="InterPro" id="IPR043128">
    <property type="entry name" value="Rev_trsase/Diguanyl_cyclase"/>
</dbReference>
<dbReference type="FunFam" id="3.30.420.10:FF:000032">
    <property type="entry name" value="Retrovirus-related Pol polyprotein from transposon 297-like Protein"/>
    <property type="match status" value="1"/>
</dbReference>
<feature type="domain" description="Reverse transcriptase" evidence="9">
    <location>
        <begin position="657"/>
        <end position="836"/>
    </location>
</feature>
<evidence type="ECO:0000256" key="5">
    <source>
        <dbReference type="ARBA" id="ARBA00022759"/>
    </source>
</evidence>
<dbReference type="PANTHER" id="PTHR37984:SF5">
    <property type="entry name" value="PROTEIN NYNRIN-LIKE"/>
    <property type="match status" value="1"/>
</dbReference>
<evidence type="ECO:0000256" key="7">
    <source>
        <dbReference type="ARBA" id="ARBA00022918"/>
    </source>
</evidence>
<dbReference type="PROSITE" id="PS50994">
    <property type="entry name" value="INTEGRASE"/>
    <property type="match status" value="1"/>
</dbReference>
<dbReference type="EMBL" id="CATQJL010000253">
    <property type="protein sequence ID" value="CAJ0600712.1"/>
    <property type="molecule type" value="Genomic_DNA"/>
</dbReference>
<dbReference type="CDD" id="cd01647">
    <property type="entry name" value="RT_LTR"/>
    <property type="match status" value="1"/>
</dbReference>
<dbReference type="Gene3D" id="3.30.70.270">
    <property type="match status" value="2"/>
</dbReference>
<dbReference type="Gene3D" id="1.10.340.70">
    <property type="match status" value="1"/>
</dbReference>
<dbReference type="InterPro" id="IPR012337">
    <property type="entry name" value="RNaseH-like_sf"/>
</dbReference>
<dbReference type="Pfam" id="PF17917">
    <property type="entry name" value="RT_RNaseH"/>
    <property type="match status" value="1"/>
</dbReference>
<dbReference type="CDD" id="cd00303">
    <property type="entry name" value="retropepsin_like"/>
    <property type="match status" value="1"/>
</dbReference>
<dbReference type="InterPro" id="IPR021109">
    <property type="entry name" value="Peptidase_aspartic_dom_sf"/>
</dbReference>
<feature type="domain" description="Integrase catalytic" evidence="10">
    <location>
        <begin position="1218"/>
        <end position="1376"/>
    </location>
</feature>
<keyword evidence="5" id="KW-0255">Endonuclease</keyword>
<dbReference type="Pfam" id="PF22938">
    <property type="entry name" value="Integrase_p58_C"/>
    <property type="match status" value="1"/>
</dbReference>
<dbReference type="Gene3D" id="2.40.70.10">
    <property type="entry name" value="Acid Proteases"/>
    <property type="match status" value="1"/>
</dbReference>
<dbReference type="FunFam" id="1.10.340.70:FF:000001">
    <property type="entry name" value="Retrovirus-related Pol polyprotein from transposon gypsy-like Protein"/>
    <property type="match status" value="1"/>
</dbReference>
<evidence type="ECO:0000313" key="11">
    <source>
        <dbReference type="EMBL" id="CAJ0600712.1"/>
    </source>
</evidence>
<keyword evidence="12" id="KW-1185">Reference proteome</keyword>
<keyword evidence="3" id="KW-0548">Nucleotidyltransferase</keyword>
<feature type="region of interest" description="Disordered" evidence="8">
    <location>
        <begin position="369"/>
        <end position="411"/>
    </location>
</feature>
<reference evidence="11" key="1">
    <citation type="submission" date="2023-07" db="EMBL/GenBank/DDBJ databases">
        <authorList>
            <consortium name="CYATHOMIX"/>
        </authorList>
    </citation>
    <scope>NUCLEOTIDE SEQUENCE</scope>
    <source>
        <strain evidence="11">N/A</strain>
    </source>
</reference>
<dbReference type="FunFam" id="3.10.20.370:FF:000001">
    <property type="entry name" value="Retrovirus-related Pol polyprotein from transposon 17.6-like protein"/>
    <property type="match status" value="1"/>
</dbReference>
<evidence type="ECO:0000256" key="6">
    <source>
        <dbReference type="ARBA" id="ARBA00022801"/>
    </source>
</evidence>
<dbReference type="Pfam" id="PF17921">
    <property type="entry name" value="Integrase_H2C2"/>
    <property type="match status" value="1"/>
</dbReference>
<dbReference type="PANTHER" id="PTHR37984">
    <property type="entry name" value="PROTEIN CBG26694"/>
    <property type="match status" value="1"/>
</dbReference>
<gene>
    <name evidence="11" type="ORF">CYNAS_LOCUS12695</name>
</gene>
<dbReference type="InterPro" id="IPR054465">
    <property type="entry name" value="Integrase_p58-like_C"/>
</dbReference>
<dbReference type="InterPro" id="IPR000477">
    <property type="entry name" value="RT_dom"/>
</dbReference>
<dbReference type="InterPro" id="IPR001584">
    <property type="entry name" value="Integrase_cat-core"/>
</dbReference>
<evidence type="ECO:0000259" key="10">
    <source>
        <dbReference type="PROSITE" id="PS50994"/>
    </source>
</evidence>
<feature type="region of interest" description="Disordered" evidence="8">
    <location>
        <begin position="1506"/>
        <end position="1644"/>
    </location>
</feature>